<dbReference type="Pfam" id="PF01541">
    <property type="entry name" value="GIY-YIG"/>
    <property type="match status" value="1"/>
</dbReference>
<sequence>MFHYLYILQSLKDGKFYTGITHDLKQRLKEHNSGDSTSTSYRRPFKLIYYEAYLLKKDAEAREMYLKTSMGKRVIRKQCANFLKLKTTKF</sequence>
<accession>A0A1F6BC05</accession>
<dbReference type="CDD" id="cd10449">
    <property type="entry name" value="GIY-YIG_SLX1_like"/>
    <property type="match status" value="1"/>
</dbReference>
<dbReference type="EMBL" id="MFJU01000036">
    <property type="protein sequence ID" value="OGG34037.1"/>
    <property type="molecule type" value="Genomic_DNA"/>
</dbReference>
<evidence type="ECO:0000313" key="3">
    <source>
        <dbReference type="EMBL" id="OGG34037.1"/>
    </source>
</evidence>
<dbReference type="Gene3D" id="3.40.1440.10">
    <property type="entry name" value="GIY-YIG endonuclease"/>
    <property type="match status" value="1"/>
</dbReference>
<dbReference type="Proteomes" id="UP000176228">
    <property type="component" value="Unassembled WGS sequence"/>
</dbReference>
<dbReference type="PANTHER" id="PTHR34477">
    <property type="entry name" value="UPF0213 PROTEIN YHBQ"/>
    <property type="match status" value="1"/>
</dbReference>
<protein>
    <submittedName>
        <fullName evidence="3">Excinuclease ABC subunit C</fullName>
    </submittedName>
</protein>
<reference evidence="3 4" key="1">
    <citation type="journal article" date="2016" name="Nat. Commun.">
        <title>Thousands of microbial genomes shed light on interconnected biogeochemical processes in an aquifer system.</title>
        <authorList>
            <person name="Anantharaman K."/>
            <person name="Brown C.T."/>
            <person name="Hug L.A."/>
            <person name="Sharon I."/>
            <person name="Castelle C.J."/>
            <person name="Probst A.J."/>
            <person name="Thomas B.C."/>
            <person name="Singh A."/>
            <person name="Wilkins M.J."/>
            <person name="Karaoz U."/>
            <person name="Brodie E.L."/>
            <person name="Williams K.H."/>
            <person name="Hubbard S.S."/>
            <person name="Banfield J.F."/>
        </authorList>
    </citation>
    <scope>NUCLEOTIDE SEQUENCE [LARGE SCALE GENOMIC DNA]</scope>
</reference>
<evidence type="ECO:0000259" key="2">
    <source>
        <dbReference type="PROSITE" id="PS50164"/>
    </source>
</evidence>
<organism evidence="3 4">
    <name type="scientific">Candidatus Gottesmanbacteria bacterium RIFCSPLOWO2_01_FULL_42_22</name>
    <dbReference type="NCBI Taxonomy" id="1798391"/>
    <lineage>
        <taxon>Bacteria</taxon>
        <taxon>Candidatus Gottesmaniibacteriota</taxon>
    </lineage>
</organism>
<dbReference type="SUPFAM" id="SSF82771">
    <property type="entry name" value="GIY-YIG endonuclease"/>
    <property type="match status" value="1"/>
</dbReference>
<comment type="caution">
    <text evidence="3">The sequence shown here is derived from an EMBL/GenBank/DDBJ whole genome shotgun (WGS) entry which is preliminary data.</text>
</comment>
<dbReference type="InterPro" id="IPR035901">
    <property type="entry name" value="GIY-YIG_endonuc_sf"/>
</dbReference>
<comment type="similarity">
    <text evidence="1">Belongs to the UPF0213 family.</text>
</comment>
<name>A0A1F6BC05_9BACT</name>
<evidence type="ECO:0000313" key="4">
    <source>
        <dbReference type="Proteomes" id="UP000176228"/>
    </source>
</evidence>
<feature type="domain" description="GIY-YIG" evidence="2">
    <location>
        <begin position="1"/>
        <end position="76"/>
    </location>
</feature>
<evidence type="ECO:0000256" key="1">
    <source>
        <dbReference type="ARBA" id="ARBA00007435"/>
    </source>
</evidence>
<proteinExistence type="inferred from homology"/>
<dbReference type="AlphaFoldDB" id="A0A1F6BC05"/>
<gene>
    <name evidence="3" type="ORF">A2968_07010</name>
</gene>
<dbReference type="PROSITE" id="PS50164">
    <property type="entry name" value="GIY_YIG"/>
    <property type="match status" value="1"/>
</dbReference>
<dbReference type="InterPro" id="IPR050190">
    <property type="entry name" value="UPF0213_domain"/>
</dbReference>
<dbReference type="PANTHER" id="PTHR34477:SF1">
    <property type="entry name" value="UPF0213 PROTEIN YHBQ"/>
    <property type="match status" value="1"/>
</dbReference>
<dbReference type="InterPro" id="IPR000305">
    <property type="entry name" value="GIY-YIG_endonuc"/>
</dbReference>